<gene>
    <name evidence="1" type="ORF">HK097_001740</name>
</gene>
<dbReference type="Proteomes" id="UP001212841">
    <property type="component" value="Unassembled WGS sequence"/>
</dbReference>
<dbReference type="Gene3D" id="3.40.50.300">
    <property type="entry name" value="P-loop containing nucleotide triphosphate hydrolases"/>
    <property type="match status" value="1"/>
</dbReference>
<accession>A0AAD5X1N9</accession>
<evidence type="ECO:0000313" key="1">
    <source>
        <dbReference type="EMBL" id="KAJ3043467.1"/>
    </source>
</evidence>
<evidence type="ECO:0000313" key="2">
    <source>
        <dbReference type="Proteomes" id="UP001212841"/>
    </source>
</evidence>
<dbReference type="AlphaFoldDB" id="A0AAD5X1N9"/>
<dbReference type="SUPFAM" id="SSF52540">
    <property type="entry name" value="P-loop containing nucleoside triphosphate hydrolases"/>
    <property type="match status" value="1"/>
</dbReference>
<dbReference type="InterPro" id="IPR027417">
    <property type="entry name" value="P-loop_NTPase"/>
</dbReference>
<name>A0AAD5X1N9_9FUNG</name>
<dbReference type="EMBL" id="JADGJD010001353">
    <property type="protein sequence ID" value="KAJ3043467.1"/>
    <property type="molecule type" value="Genomic_DNA"/>
</dbReference>
<feature type="non-terminal residue" evidence="1">
    <location>
        <position position="1"/>
    </location>
</feature>
<reference evidence="1" key="1">
    <citation type="submission" date="2020-05" db="EMBL/GenBank/DDBJ databases">
        <title>Phylogenomic resolution of chytrid fungi.</title>
        <authorList>
            <person name="Stajich J.E."/>
            <person name="Amses K."/>
            <person name="Simmons R."/>
            <person name="Seto K."/>
            <person name="Myers J."/>
            <person name="Bonds A."/>
            <person name="Quandt C.A."/>
            <person name="Barry K."/>
            <person name="Liu P."/>
            <person name="Grigoriev I."/>
            <person name="Longcore J.E."/>
            <person name="James T.Y."/>
        </authorList>
    </citation>
    <scope>NUCLEOTIDE SEQUENCE</scope>
    <source>
        <strain evidence="1">JEL0318</strain>
    </source>
</reference>
<keyword evidence="2" id="KW-1185">Reference proteome</keyword>
<comment type="caution">
    <text evidence="1">The sequence shown here is derived from an EMBL/GenBank/DDBJ whole genome shotgun (WGS) entry which is preliminary data.</text>
</comment>
<protein>
    <submittedName>
        <fullName evidence="1">Uncharacterized protein</fullName>
    </submittedName>
</protein>
<proteinExistence type="predicted"/>
<sequence>MPVSESSAVQQIISDAQGKMSRLATSQSTSPFKVTFHGQKGVGKTSLVNALLGMDVLSHGAAGSSLTAVPTEVSTDDRDDFLVLRTYFTEAEMLEVVQKHILPGLGASQPNDQPRTILELVCSAETVQRIADTDENELRNISLNDITLNSETLNALRTPPPPENHSNLKSLRNAIRSMTARIGIVLVDMPADSDAASLYWREVYASSSLKLFLIVSMRALEDFQKNIDAIQNTFPTLFEDNARFGTLSDIALVFTSCNIREPSATDLYEYSLDDRDSDLEQSEGTEHADYSVFNMARNASLRHYARQALCRAVLKRTREGDEGGADGTEGGDDFINRSRSVSPLFDSAVRVPIFAVDSKAVTHSFGLDDMLRLRAVLNRRALVHVQSRREELNDILASVERQGLGAVNLANIVRDVETQIVTLIEGLIGSAEWQNFVCLAEGQNVDRIRRFMEGAVDQLRLSDHWRTVEAGLRRNGTYGNVNLNKTISHAIASHAAWGNFWLGLNRLLAAIEVVGEQMDEGGWFGRELRRRLRQAGRRLNDDLLWNWMKVTTHQLAEQYSSALHEGPGKANRMMNDLVSLANQNCGAICQGGSPYHQSRVERFQRDILRTVSELRQEAQRDIQTIENGLLEHVRAWASTHRRAVRLYIAETAHVNLAICGICLASFLNSDAVFLP</sequence>
<organism evidence="1 2">
    <name type="scientific">Rhizophlyctis rosea</name>
    <dbReference type="NCBI Taxonomy" id="64517"/>
    <lineage>
        <taxon>Eukaryota</taxon>
        <taxon>Fungi</taxon>
        <taxon>Fungi incertae sedis</taxon>
        <taxon>Chytridiomycota</taxon>
        <taxon>Chytridiomycota incertae sedis</taxon>
        <taxon>Chytridiomycetes</taxon>
        <taxon>Rhizophlyctidales</taxon>
        <taxon>Rhizophlyctidaceae</taxon>
        <taxon>Rhizophlyctis</taxon>
    </lineage>
</organism>